<dbReference type="GO" id="GO:0009276">
    <property type="term" value="C:Gram-negative-bacterium-type cell wall"/>
    <property type="evidence" value="ECO:0007669"/>
    <property type="project" value="InterPro"/>
</dbReference>
<comment type="caution">
    <text evidence="1">The sequence shown here is derived from an EMBL/GenBank/DDBJ whole genome shotgun (WGS) entry which is preliminary data.</text>
</comment>
<keyword evidence="2" id="KW-1185">Reference proteome</keyword>
<evidence type="ECO:0000313" key="1">
    <source>
        <dbReference type="EMBL" id="MCM8558196.1"/>
    </source>
</evidence>
<protein>
    <submittedName>
        <fullName evidence="1">Type II secretion system protein GspL</fullName>
    </submittedName>
</protein>
<dbReference type="Proteomes" id="UP001155128">
    <property type="component" value="Unassembled WGS sequence"/>
</dbReference>
<accession>A0A9X2EJX4</accession>
<gene>
    <name evidence="1" type="primary">gspL</name>
    <name evidence="1" type="ORF">NDO55_10220</name>
</gene>
<dbReference type="AlphaFoldDB" id="A0A9X2EJX4"/>
<organism evidence="1 2">
    <name type="scientific">Sphingomicrobium sediminis</name>
    <dbReference type="NCBI Taxonomy" id="2950949"/>
    <lineage>
        <taxon>Bacteria</taxon>
        <taxon>Pseudomonadati</taxon>
        <taxon>Pseudomonadota</taxon>
        <taxon>Alphaproteobacteria</taxon>
        <taxon>Sphingomonadales</taxon>
        <taxon>Sphingomonadaceae</taxon>
        <taxon>Sphingomicrobium</taxon>
    </lineage>
</organism>
<dbReference type="Gene3D" id="3.30.420.380">
    <property type="match status" value="1"/>
</dbReference>
<dbReference type="NCBIfam" id="TIGR01709">
    <property type="entry name" value="typeII_sec_gspL"/>
    <property type="match status" value="1"/>
</dbReference>
<evidence type="ECO:0000313" key="2">
    <source>
        <dbReference type="Proteomes" id="UP001155128"/>
    </source>
</evidence>
<dbReference type="GO" id="GO:0015628">
    <property type="term" value="P:protein secretion by the type II secretion system"/>
    <property type="evidence" value="ECO:0007669"/>
    <property type="project" value="InterPro"/>
</dbReference>
<reference evidence="1" key="1">
    <citation type="submission" date="2022-06" db="EMBL/GenBank/DDBJ databases">
        <title>Sphingomicrobium sedimins sp. nov., a marine bacterium isolated from tidal flat.</title>
        <authorList>
            <person name="Kim C.-H."/>
            <person name="Yoo Y."/>
            <person name="Kim J.-J."/>
        </authorList>
    </citation>
    <scope>NUCLEOTIDE SEQUENCE</scope>
    <source>
        <strain evidence="1">GRR-S6-50</strain>
    </source>
</reference>
<sequence>MRSLILFLPDDPGSDGTAAWWDVSEEGVIAHGVDADWIARLENVDRTIGLAGPEAVRLDLIPGCDVASAQLRTAARLKAEAAALGPDPHVVISAPPSEADPAWKAVTDASDMNGWIAWGEAHGAALDMIVPFASLMPLDGDWHEARIAGRTILARDGMAIGEDPALVEALVGEDFVDTIDHHQLANLLVAGAANPPVDLRSGRFAMRRRWKPDRRIVKQLAWLTAAIILVAVLIPVGKALRWEAEADRLDRDSAAIATAALGQPVTADAAQARLEVALADRALGPGAAQLIASLLAEIEQEPMIGATLIGVEPAGILTARLSSPDMDSINRLLVALQRRGWNVIANPIDAADGRATVDLTMQGAG</sequence>
<dbReference type="EMBL" id="JAMSHT010000001">
    <property type="protein sequence ID" value="MCM8558196.1"/>
    <property type="molecule type" value="Genomic_DNA"/>
</dbReference>
<proteinExistence type="predicted"/>
<dbReference type="InterPro" id="IPR007812">
    <property type="entry name" value="T2SS_protein-GspL"/>
</dbReference>
<dbReference type="SUPFAM" id="SSF53067">
    <property type="entry name" value="Actin-like ATPase domain"/>
    <property type="match status" value="1"/>
</dbReference>
<dbReference type="RefSeq" id="WP_252114922.1">
    <property type="nucleotide sequence ID" value="NZ_JAMSHT010000001.1"/>
</dbReference>
<dbReference type="InterPro" id="IPR043129">
    <property type="entry name" value="ATPase_NBD"/>
</dbReference>
<name>A0A9X2EJX4_9SPHN</name>
<dbReference type="GO" id="GO:0015627">
    <property type="term" value="C:type II protein secretion system complex"/>
    <property type="evidence" value="ECO:0007669"/>
    <property type="project" value="InterPro"/>
</dbReference>